<name>A0A5J4N2F7_9TREM</name>
<evidence type="ECO:0000259" key="2">
    <source>
        <dbReference type="Pfam" id="PF13358"/>
    </source>
</evidence>
<dbReference type="Pfam" id="PF01498">
    <property type="entry name" value="HTH_Tnp_Tc3_2"/>
    <property type="match status" value="1"/>
</dbReference>
<protein>
    <recommendedName>
        <fullName evidence="5">Tc1-like transposase DDE domain-containing protein</fullName>
    </recommendedName>
</protein>
<dbReference type="InterPro" id="IPR002492">
    <property type="entry name" value="Transposase_Tc1-like"/>
</dbReference>
<evidence type="ECO:0008006" key="5">
    <source>
        <dbReference type="Google" id="ProtNLM"/>
    </source>
</evidence>
<dbReference type="AlphaFoldDB" id="A0A5J4N2F7"/>
<reference evidence="3 4" key="1">
    <citation type="journal article" date="2019" name="Gigascience">
        <title>Whole-genome sequence of the oriental lung fluke Paragonimus westermani.</title>
        <authorList>
            <person name="Oey H."/>
            <person name="Zakrzewski M."/>
            <person name="Narain K."/>
            <person name="Devi K.R."/>
            <person name="Agatsuma T."/>
            <person name="Nawaratna S."/>
            <person name="Gobert G.N."/>
            <person name="Jones M.K."/>
            <person name="Ragan M.A."/>
            <person name="McManus D.P."/>
            <person name="Krause L."/>
        </authorList>
    </citation>
    <scope>NUCLEOTIDE SEQUENCE [LARGE SCALE GENOMIC DNA]</scope>
    <source>
        <strain evidence="3 4">IND2009</strain>
    </source>
</reference>
<proteinExistence type="predicted"/>
<dbReference type="SUPFAM" id="SSF46689">
    <property type="entry name" value="Homeodomain-like"/>
    <property type="match status" value="1"/>
</dbReference>
<dbReference type="GO" id="GO:0003677">
    <property type="term" value="F:DNA binding"/>
    <property type="evidence" value="ECO:0007669"/>
    <property type="project" value="InterPro"/>
</dbReference>
<evidence type="ECO:0000313" key="4">
    <source>
        <dbReference type="Proteomes" id="UP000324629"/>
    </source>
</evidence>
<dbReference type="Gene3D" id="3.30.420.10">
    <property type="entry name" value="Ribonuclease H-like superfamily/Ribonuclease H"/>
    <property type="match status" value="1"/>
</dbReference>
<dbReference type="GO" id="GO:0015074">
    <property type="term" value="P:DNA integration"/>
    <property type="evidence" value="ECO:0007669"/>
    <property type="project" value="InterPro"/>
</dbReference>
<evidence type="ECO:0000313" key="3">
    <source>
        <dbReference type="EMBL" id="KAA3669793.1"/>
    </source>
</evidence>
<keyword evidence="4" id="KW-1185">Reference proteome</keyword>
<dbReference type="EMBL" id="QNGE01026160">
    <property type="protein sequence ID" value="KAA3669793.1"/>
    <property type="molecule type" value="Genomic_DNA"/>
</dbReference>
<feature type="domain" description="Transposase Tc1-like" evidence="1">
    <location>
        <begin position="70"/>
        <end position="140"/>
    </location>
</feature>
<gene>
    <name evidence="3" type="ORF">DEA37_0002337</name>
</gene>
<dbReference type="InterPro" id="IPR052338">
    <property type="entry name" value="Transposase_5"/>
</dbReference>
<sequence>MSHRKELTDFEKGVIYGCYLSGKTQSETVSLTGHPKGTIDKFLRKYRQTGTHVNKPRSGRPPILTNRGERRLKRLVSTNRRQSLSDLTSAFNAGPDRVSIATARRVLHRHGFFGRFCARKPLISEIIRKRRLRWCRERRNWTAEQWRSVIWSDESRFTLFKADGRETCFRRVGERFHPNCIQPTVKYGGGSIMFWSYFTSSGTGPLVKCSNHMTSAEYRQILENELVPFLPEMAGLVFQQDNAPIHTSHAMTDFFREHGIRVLDWVPQSPDLNPIEFLWDVVGRQVRKRSPTARTIAQLECHLHEEWSRISPQFLLRVVDSMTKRVRMVIRMKGNVTKY</sequence>
<dbReference type="Proteomes" id="UP000324629">
    <property type="component" value="Unassembled WGS sequence"/>
</dbReference>
<dbReference type="InterPro" id="IPR036397">
    <property type="entry name" value="RNaseH_sf"/>
</dbReference>
<organism evidence="3 4">
    <name type="scientific">Paragonimus westermani</name>
    <dbReference type="NCBI Taxonomy" id="34504"/>
    <lineage>
        <taxon>Eukaryota</taxon>
        <taxon>Metazoa</taxon>
        <taxon>Spiralia</taxon>
        <taxon>Lophotrochozoa</taxon>
        <taxon>Platyhelminthes</taxon>
        <taxon>Trematoda</taxon>
        <taxon>Digenea</taxon>
        <taxon>Plagiorchiida</taxon>
        <taxon>Troglotremata</taxon>
        <taxon>Troglotrematidae</taxon>
        <taxon>Paragonimus</taxon>
    </lineage>
</organism>
<dbReference type="GO" id="GO:0006313">
    <property type="term" value="P:DNA transposition"/>
    <property type="evidence" value="ECO:0007669"/>
    <property type="project" value="InterPro"/>
</dbReference>
<feature type="domain" description="Tc1-like transposase DDE" evidence="2">
    <location>
        <begin position="149"/>
        <end position="290"/>
    </location>
</feature>
<dbReference type="PANTHER" id="PTHR23022">
    <property type="entry name" value="TRANSPOSABLE ELEMENT-RELATED"/>
    <property type="match status" value="1"/>
</dbReference>
<dbReference type="PANTHER" id="PTHR23022:SF135">
    <property type="entry name" value="SI:DKEY-77F5.3"/>
    <property type="match status" value="1"/>
</dbReference>
<accession>A0A5J4N2F7</accession>
<evidence type="ECO:0000259" key="1">
    <source>
        <dbReference type="Pfam" id="PF01498"/>
    </source>
</evidence>
<dbReference type="InterPro" id="IPR009057">
    <property type="entry name" value="Homeodomain-like_sf"/>
</dbReference>
<comment type="caution">
    <text evidence="3">The sequence shown here is derived from an EMBL/GenBank/DDBJ whole genome shotgun (WGS) entry which is preliminary data.</text>
</comment>
<dbReference type="Pfam" id="PF13358">
    <property type="entry name" value="DDE_3"/>
    <property type="match status" value="1"/>
</dbReference>
<dbReference type="InterPro" id="IPR038717">
    <property type="entry name" value="Tc1-like_DDE_dom"/>
</dbReference>